<evidence type="ECO:0000313" key="3">
    <source>
        <dbReference type="EMBL" id="QLH49108.1"/>
    </source>
</evidence>
<dbReference type="Proteomes" id="UP000021315">
    <property type="component" value="Unassembled WGS sequence"/>
</dbReference>
<dbReference type="EMBL" id="CP058708">
    <property type="protein sequence ID" value="QLH49108.1"/>
    <property type="molecule type" value="Genomic_DNA"/>
</dbReference>
<accession>A0A080M412</accession>
<reference evidence="3 5" key="2">
    <citation type="journal article" date="2019" name="Microbiome">
        <title>Annotated bacterial chromosomes from frame-shift-corrected long-read metagenomic data.</title>
        <authorList>
            <person name="Arumugam K."/>
            <person name="Bagci C."/>
            <person name="Bessarab I."/>
            <person name="Beier S."/>
            <person name="Buchfink B."/>
            <person name="Gorska A."/>
            <person name="Qiu G."/>
            <person name="Huson D.H."/>
            <person name="Williams R.B.H."/>
        </authorList>
    </citation>
    <scope>NUCLEOTIDE SEQUENCE [LARGE SCALE GENOMIC DNA]</scope>
    <source>
        <strain evidence="3">SSA1</strain>
    </source>
</reference>
<feature type="chain" id="PRO_5001750773" description="Alginate lyase domain-containing protein" evidence="1">
    <location>
        <begin position="43"/>
        <end position="741"/>
    </location>
</feature>
<dbReference type="AlphaFoldDB" id="A0A080M412"/>
<sequence>MKKPFDWIGRRGSSKVFSPVLRARSRLAVAACLLILATSPSAARPVLEWGISCGDGRVDVVLDDFDTPWENCCTADVSIPGPTLRTVAGCNGTALAVDYDLRNVAPPGSQNAGQSWVVLQRNLAQARDLSRYTHLRLAMRGSNLRAHDTLEVKLKDASGLVAVALKSMTDLPVWRTIYLDLRELTSDRAIDLSRVTGFEIAIVRCAGCEVADNPSSDPGVEEHAGTLYLDEFAAVDLKPGGAHRLPAASGFAAVTRDATVRSKAADALLAQVVPSAAGKDLLPAWFPETVPNFNSYAQAEALLVFVYEYQETGKAAFLDAARKLAARLIALQIPAGRVQAGAWLSTYVPQTGILRGPDRASQPIPCDGNETLVQDIDTCEWAGNVGWVLIALNKLRNSGLHTDTIALDNAIDRGAAWLIGQLGRNAAYPNLISLGIEGNISAYFGLRAAGRLQEASLLGSAIFRFGWDAVQRRMKSGVLPADVASAMDVSGSWGSTFLRAIGKTQEALDAQAYAASILRVNSFDATRYGYGDIAGPYTPAVEFSAQAAAAGIHDADFVLQQISSLQIPSTASYAGAFPGALDHWYGGPLSPWNTTMAGVSPTAWVYFAQYRDPLIDLLRPALSLSISPATVRTGATVTLSARVIPGTTPASGDVYIALQAPGCTANFCKTLFWLGALNFVKTVQPLLDSWPISPFAGPIFSYTFNGSEPTGTYRWLGAFVEPGTPLNLISDITQPSFEFRP</sequence>
<accession>A0A7D5NBG4</accession>
<protein>
    <recommendedName>
        <fullName evidence="6">Alginate lyase domain-containing protein</fullName>
    </recommendedName>
</protein>
<evidence type="ECO:0000256" key="1">
    <source>
        <dbReference type="SAM" id="SignalP"/>
    </source>
</evidence>
<keyword evidence="4" id="KW-1185">Reference proteome</keyword>
<name>A0A080M412_9PROT</name>
<gene>
    <name evidence="2" type="ORF">AW06_003010</name>
    <name evidence="3" type="ORF">HWD57_04435</name>
</gene>
<dbReference type="KEGG" id="acog:HWD57_04435"/>
<dbReference type="EMBL" id="JDST02000069">
    <property type="protein sequence ID" value="KFB75933.1"/>
    <property type="molecule type" value="Genomic_DNA"/>
</dbReference>
<keyword evidence="1" id="KW-0732">Signal</keyword>
<evidence type="ECO:0000313" key="2">
    <source>
        <dbReference type="EMBL" id="KFB75933.1"/>
    </source>
</evidence>
<reference evidence="2 4" key="1">
    <citation type="submission" date="2014-02" db="EMBL/GenBank/DDBJ databases">
        <title>Expanding our view of genomic diversity in Candidatus Accumulibacter clades.</title>
        <authorList>
            <person name="Skennerton C.T."/>
            <person name="Barr J.J."/>
            <person name="Slater F.R."/>
            <person name="Bond P.L."/>
            <person name="Tyson G.W."/>
        </authorList>
    </citation>
    <scope>NUCLEOTIDE SEQUENCE [LARGE SCALE GENOMIC DNA]</scope>
    <source>
        <strain evidence="4">SK-02</strain>
    </source>
</reference>
<proteinExistence type="predicted"/>
<evidence type="ECO:0000313" key="5">
    <source>
        <dbReference type="Proteomes" id="UP000509684"/>
    </source>
</evidence>
<dbReference type="RefSeq" id="WP_034950990.1">
    <property type="nucleotide sequence ID" value="NZ_JDST02000069.1"/>
</dbReference>
<evidence type="ECO:0000313" key="4">
    <source>
        <dbReference type="Proteomes" id="UP000021315"/>
    </source>
</evidence>
<organism evidence="2 4">
    <name type="scientific">Candidatus Accumulibacter cognatus</name>
    <dbReference type="NCBI Taxonomy" id="2954383"/>
    <lineage>
        <taxon>Bacteria</taxon>
        <taxon>Pseudomonadati</taxon>
        <taxon>Pseudomonadota</taxon>
        <taxon>Betaproteobacteria</taxon>
        <taxon>Candidatus Accumulibacter</taxon>
    </lineage>
</organism>
<dbReference type="Proteomes" id="UP000509684">
    <property type="component" value="Chromosome"/>
</dbReference>
<evidence type="ECO:0008006" key="6">
    <source>
        <dbReference type="Google" id="ProtNLM"/>
    </source>
</evidence>
<feature type="signal peptide" evidence="1">
    <location>
        <begin position="1"/>
        <end position="42"/>
    </location>
</feature>
<reference evidence="3" key="3">
    <citation type="submission" date="2020-06" db="EMBL/GenBank/DDBJ databases">
        <authorList>
            <person name="Arumugam K."/>
            <person name="Besarab I."/>
            <person name="Haryono M."/>
            <person name="Bagci C."/>
            <person name="Beier S."/>
            <person name="Buchfink B."/>
            <person name="Gorska A."/>
            <person name="Qiu G."/>
            <person name="Huson D.H."/>
            <person name="Williams R.B."/>
        </authorList>
    </citation>
    <scope>NUCLEOTIDE SEQUENCE</scope>
    <source>
        <strain evidence="3">SSA1</strain>
    </source>
</reference>